<evidence type="ECO:0000313" key="3">
    <source>
        <dbReference type="Proteomes" id="UP000676325"/>
    </source>
</evidence>
<reference evidence="2" key="1">
    <citation type="submission" date="2021-04" db="EMBL/GenBank/DDBJ databases">
        <title>Genome based classification of Actinospica acidithermotolerans sp. nov., an actinobacterium isolated from an Indonesian hot spring.</title>
        <authorList>
            <person name="Kusuma A.B."/>
            <person name="Putra K.E."/>
            <person name="Nafisah S."/>
            <person name="Loh J."/>
            <person name="Nouioui I."/>
            <person name="Goodfellow M."/>
        </authorList>
    </citation>
    <scope>NUCLEOTIDE SEQUENCE</scope>
    <source>
        <strain evidence="2">MGRD01-02</strain>
    </source>
</reference>
<dbReference type="Proteomes" id="UP000676325">
    <property type="component" value="Unassembled WGS sequence"/>
</dbReference>
<feature type="region of interest" description="Disordered" evidence="1">
    <location>
        <begin position="1"/>
        <end position="26"/>
    </location>
</feature>
<feature type="compositionally biased region" description="Low complexity" evidence="1">
    <location>
        <begin position="1"/>
        <end position="11"/>
    </location>
</feature>
<dbReference type="EMBL" id="JAGSOH010000002">
    <property type="protein sequence ID" value="MBR7824939.1"/>
    <property type="molecule type" value="Genomic_DNA"/>
</dbReference>
<keyword evidence="3" id="KW-1185">Reference proteome</keyword>
<name>A0A941IFE0_9ACTN</name>
<sequence length="171" mass="18951">MNSSTTPSDTVDSTREIDATSGAEQVQSTAYLSPAADVYSEPLLSLEDEGDRTESIVGNWLRPRLNDDVATMFISQAADDFALWLAVHDSKGPATVTVGWESPRVLVELTDHGTATPDLHRSRNDLAMCFRMLGHYVIEWRCDADDDGNRTTRLYADTNVSNISNPEEREQ</sequence>
<evidence type="ECO:0000256" key="1">
    <source>
        <dbReference type="SAM" id="MobiDB-lite"/>
    </source>
</evidence>
<proteinExistence type="predicted"/>
<organism evidence="2 3">
    <name type="scientific">Actinospica acidithermotolerans</name>
    <dbReference type="NCBI Taxonomy" id="2828514"/>
    <lineage>
        <taxon>Bacteria</taxon>
        <taxon>Bacillati</taxon>
        <taxon>Actinomycetota</taxon>
        <taxon>Actinomycetes</taxon>
        <taxon>Catenulisporales</taxon>
        <taxon>Actinospicaceae</taxon>
        <taxon>Actinospica</taxon>
    </lineage>
</organism>
<dbReference type="RefSeq" id="WP_212516090.1">
    <property type="nucleotide sequence ID" value="NZ_JAGSOH010000002.1"/>
</dbReference>
<accession>A0A941IFE0</accession>
<gene>
    <name evidence="2" type="ORF">KDK95_01370</name>
</gene>
<dbReference type="AlphaFoldDB" id="A0A941IFE0"/>
<comment type="caution">
    <text evidence="2">The sequence shown here is derived from an EMBL/GenBank/DDBJ whole genome shotgun (WGS) entry which is preliminary data.</text>
</comment>
<evidence type="ECO:0000313" key="2">
    <source>
        <dbReference type="EMBL" id="MBR7824939.1"/>
    </source>
</evidence>
<protein>
    <submittedName>
        <fullName evidence="2">Uncharacterized protein</fullName>
    </submittedName>
</protein>